<keyword evidence="3" id="KW-1185">Reference proteome</keyword>
<name>A0ABR1IQ24_9AGAR</name>
<organism evidence="2 3">
    <name type="scientific">Marasmiellus scandens</name>
    <dbReference type="NCBI Taxonomy" id="2682957"/>
    <lineage>
        <taxon>Eukaryota</taxon>
        <taxon>Fungi</taxon>
        <taxon>Dikarya</taxon>
        <taxon>Basidiomycota</taxon>
        <taxon>Agaricomycotina</taxon>
        <taxon>Agaricomycetes</taxon>
        <taxon>Agaricomycetidae</taxon>
        <taxon>Agaricales</taxon>
        <taxon>Marasmiineae</taxon>
        <taxon>Omphalotaceae</taxon>
        <taxon>Marasmiellus</taxon>
    </lineage>
</organism>
<feature type="region of interest" description="Disordered" evidence="1">
    <location>
        <begin position="1"/>
        <end position="96"/>
    </location>
</feature>
<dbReference type="Proteomes" id="UP001498398">
    <property type="component" value="Unassembled WGS sequence"/>
</dbReference>
<sequence length="439" mass="50301">MSQAGSDVPSFPPSSRSSTPGPTTPQPPYRPAAYQFPRGADPLLTLLGPRPNAPRSSPPPSPPPPPPPPPAGSSGQGQSTNDDITSASKADIDRLGNTLQTSIQGLNSEMGNGFREVVEGIRQLGRFVRPEDPAPHTSNTTDPTHPKPPKKKSEPKRRSSSVNSLRKDIRTHLKELLGDREQDLDPGPEEANAWVEMSSGNLENECCNKDRFRIYLGGVPSHPWNKSAARVFADILIEDEETSYSAEDRQVLERAFMVRITSLVKQYREARDRQAESPEEKRRKKRKADLFTRRLNIVKTVEELNRHRDIIERLGIDGMSEDEEVARLPYIREYHVRYPRWRSHQLGRFLHTLDLVYDLKKQDLGHPRGNQPHLRKRPQNLADPRNYLEGNFVPDLPRDAYEERWLESKSEREKCHRVRPREEQYHFIHDPEVYAWLDR</sequence>
<evidence type="ECO:0000256" key="1">
    <source>
        <dbReference type="SAM" id="MobiDB-lite"/>
    </source>
</evidence>
<proteinExistence type="predicted"/>
<comment type="caution">
    <text evidence="2">The sequence shown here is derived from an EMBL/GenBank/DDBJ whole genome shotgun (WGS) entry which is preliminary data.</text>
</comment>
<feature type="region of interest" description="Disordered" evidence="1">
    <location>
        <begin position="128"/>
        <end position="167"/>
    </location>
</feature>
<feature type="region of interest" description="Disordered" evidence="1">
    <location>
        <begin position="364"/>
        <end position="383"/>
    </location>
</feature>
<protein>
    <submittedName>
        <fullName evidence="2">Uncharacterized protein</fullName>
    </submittedName>
</protein>
<gene>
    <name evidence="2" type="ORF">VKT23_019197</name>
</gene>
<accession>A0ABR1IQ24</accession>
<feature type="compositionally biased region" description="Basic residues" evidence="1">
    <location>
        <begin position="147"/>
        <end position="159"/>
    </location>
</feature>
<dbReference type="EMBL" id="JBANRG010000095">
    <property type="protein sequence ID" value="KAK7436349.1"/>
    <property type="molecule type" value="Genomic_DNA"/>
</dbReference>
<feature type="compositionally biased region" description="Pro residues" evidence="1">
    <location>
        <begin position="56"/>
        <end position="71"/>
    </location>
</feature>
<reference evidence="2 3" key="1">
    <citation type="submission" date="2024-01" db="EMBL/GenBank/DDBJ databases">
        <title>A draft genome for the cacao thread blight pathogen Marasmiellus scandens.</title>
        <authorList>
            <person name="Baruah I.K."/>
            <person name="Leung J."/>
            <person name="Bukari Y."/>
            <person name="Amoako-Attah I."/>
            <person name="Meinhardt L.W."/>
            <person name="Bailey B.A."/>
            <person name="Cohen S.P."/>
        </authorList>
    </citation>
    <scope>NUCLEOTIDE SEQUENCE [LARGE SCALE GENOMIC DNA]</scope>
    <source>
        <strain evidence="2 3">GH-19</strain>
    </source>
</reference>
<evidence type="ECO:0000313" key="3">
    <source>
        <dbReference type="Proteomes" id="UP001498398"/>
    </source>
</evidence>
<evidence type="ECO:0000313" key="2">
    <source>
        <dbReference type="EMBL" id="KAK7436349.1"/>
    </source>
</evidence>